<dbReference type="PANTHER" id="PTHR40048:SF1">
    <property type="entry name" value="RHAMNOSYL O-METHYLTRANSFERASE"/>
    <property type="match status" value="1"/>
</dbReference>
<protein>
    <submittedName>
        <fullName evidence="3">Class I SAM-dependent methyltransferase</fullName>
    </submittedName>
</protein>
<organism evidence="3 4">
    <name type="scientific">Cohnella xylanilytica</name>
    <dbReference type="NCBI Taxonomy" id="557555"/>
    <lineage>
        <taxon>Bacteria</taxon>
        <taxon>Bacillati</taxon>
        <taxon>Bacillota</taxon>
        <taxon>Bacilli</taxon>
        <taxon>Bacillales</taxon>
        <taxon>Paenibacillaceae</taxon>
        <taxon>Cohnella</taxon>
    </lineage>
</organism>
<sequence>MAWNYYNPVFAYESVAPTLKQWSAWSGHRRFAYDLIRFMKPQTLVELGTHWGLSFFSFCQAAADGRTGTRCYAVDSWVGDDHAGHYPETVYQTVGAIANAFYPKVATLIRNTFDGALPLFADESVDVLHIDGYHTYEAVYHDYQSWLPKLAKDGVVLFHDTAVRANGFGVYRLWEQLKVHPHLEFDHGFGLGVVFPKGCPEPFLEVVKNGAQMKLFYERTQHL</sequence>
<dbReference type="AlphaFoldDB" id="A0A841TW77"/>
<dbReference type="Gene3D" id="3.40.50.150">
    <property type="entry name" value="Vaccinia Virus protein VP39"/>
    <property type="match status" value="1"/>
</dbReference>
<dbReference type="RefSeq" id="WP_185135262.1">
    <property type="nucleotide sequence ID" value="NZ_BORM01000037.1"/>
</dbReference>
<gene>
    <name evidence="3" type="ORF">H7B90_07635</name>
</gene>
<keyword evidence="4" id="KW-1185">Reference proteome</keyword>
<dbReference type="PANTHER" id="PTHR40048">
    <property type="entry name" value="RHAMNOSYL O-METHYLTRANSFERASE"/>
    <property type="match status" value="1"/>
</dbReference>
<dbReference type="GO" id="GO:0005886">
    <property type="term" value="C:plasma membrane"/>
    <property type="evidence" value="ECO:0007669"/>
    <property type="project" value="TreeGrafter"/>
</dbReference>
<comment type="caution">
    <text evidence="3">The sequence shown here is derived from an EMBL/GenBank/DDBJ whole genome shotgun (WGS) entry which is preliminary data.</text>
</comment>
<evidence type="ECO:0000256" key="1">
    <source>
        <dbReference type="ARBA" id="ARBA00022603"/>
    </source>
</evidence>
<evidence type="ECO:0000256" key="2">
    <source>
        <dbReference type="ARBA" id="ARBA00022679"/>
    </source>
</evidence>
<evidence type="ECO:0000313" key="3">
    <source>
        <dbReference type="EMBL" id="MBB6691262.1"/>
    </source>
</evidence>
<dbReference type="InterPro" id="IPR029063">
    <property type="entry name" value="SAM-dependent_MTases_sf"/>
</dbReference>
<keyword evidence="2 3" id="KW-0808">Transferase</keyword>
<name>A0A841TW77_9BACL</name>
<dbReference type="GO" id="GO:0071770">
    <property type="term" value="P:DIM/DIP cell wall layer assembly"/>
    <property type="evidence" value="ECO:0007669"/>
    <property type="project" value="TreeGrafter"/>
</dbReference>
<dbReference type="EMBL" id="JACJVR010000025">
    <property type="protein sequence ID" value="MBB6691262.1"/>
    <property type="molecule type" value="Genomic_DNA"/>
</dbReference>
<dbReference type="SUPFAM" id="SSF53335">
    <property type="entry name" value="S-adenosyl-L-methionine-dependent methyltransferases"/>
    <property type="match status" value="1"/>
</dbReference>
<accession>A0A841TW77</accession>
<dbReference type="Pfam" id="PF13578">
    <property type="entry name" value="Methyltransf_24"/>
    <property type="match status" value="1"/>
</dbReference>
<dbReference type="GO" id="GO:0032259">
    <property type="term" value="P:methylation"/>
    <property type="evidence" value="ECO:0007669"/>
    <property type="project" value="UniProtKB-KW"/>
</dbReference>
<dbReference type="Proteomes" id="UP000553776">
    <property type="component" value="Unassembled WGS sequence"/>
</dbReference>
<keyword evidence="1 3" id="KW-0489">Methyltransferase</keyword>
<reference evidence="3 4" key="1">
    <citation type="submission" date="2020-08" db="EMBL/GenBank/DDBJ databases">
        <title>Cohnella phylogeny.</title>
        <authorList>
            <person name="Dunlap C."/>
        </authorList>
    </citation>
    <scope>NUCLEOTIDE SEQUENCE [LARGE SCALE GENOMIC DNA]</scope>
    <source>
        <strain evidence="3 4">DSM 25239</strain>
    </source>
</reference>
<dbReference type="GO" id="GO:0008168">
    <property type="term" value="F:methyltransferase activity"/>
    <property type="evidence" value="ECO:0007669"/>
    <property type="project" value="UniProtKB-KW"/>
</dbReference>
<evidence type="ECO:0000313" key="4">
    <source>
        <dbReference type="Proteomes" id="UP000553776"/>
    </source>
</evidence>
<proteinExistence type="predicted"/>